<reference evidence="2" key="1">
    <citation type="submission" date="2022-03" db="EMBL/GenBank/DDBJ databases">
        <authorList>
            <person name="Lindestad O."/>
        </authorList>
    </citation>
    <scope>NUCLEOTIDE SEQUENCE</scope>
</reference>
<organism evidence="2 3">
    <name type="scientific">Pararge aegeria aegeria</name>
    <dbReference type="NCBI Taxonomy" id="348720"/>
    <lineage>
        <taxon>Eukaryota</taxon>
        <taxon>Metazoa</taxon>
        <taxon>Ecdysozoa</taxon>
        <taxon>Arthropoda</taxon>
        <taxon>Hexapoda</taxon>
        <taxon>Insecta</taxon>
        <taxon>Pterygota</taxon>
        <taxon>Neoptera</taxon>
        <taxon>Endopterygota</taxon>
        <taxon>Lepidoptera</taxon>
        <taxon>Glossata</taxon>
        <taxon>Ditrysia</taxon>
        <taxon>Papilionoidea</taxon>
        <taxon>Nymphalidae</taxon>
        <taxon>Satyrinae</taxon>
        <taxon>Satyrini</taxon>
        <taxon>Parargina</taxon>
        <taxon>Pararge</taxon>
    </lineage>
</organism>
<comment type="caution">
    <text evidence="2">The sequence shown here is derived from an EMBL/GenBank/DDBJ whole genome shotgun (WGS) entry which is preliminary data.</text>
</comment>
<evidence type="ECO:0000313" key="2">
    <source>
        <dbReference type="EMBL" id="CAH2268568.1"/>
    </source>
</evidence>
<protein>
    <submittedName>
        <fullName evidence="2">Jg20063 protein</fullName>
    </submittedName>
</protein>
<accession>A0A8S4SPS2</accession>
<evidence type="ECO:0000256" key="1">
    <source>
        <dbReference type="SAM" id="SignalP"/>
    </source>
</evidence>
<evidence type="ECO:0000313" key="3">
    <source>
        <dbReference type="Proteomes" id="UP000838756"/>
    </source>
</evidence>
<keyword evidence="1" id="KW-0732">Signal</keyword>
<dbReference type="Proteomes" id="UP000838756">
    <property type="component" value="Unassembled WGS sequence"/>
</dbReference>
<dbReference type="EMBL" id="CAKXAJ010026452">
    <property type="protein sequence ID" value="CAH2268568.1"/>
    <property type="molecule type" value="Genomic_DNA"/>
</dbReference>
<feature type="chain" id="PRO_5035785038" evidence="1">
    <location>
        <begin position="19"/>
        <end position="84"/>
    </location>
</feature>
<keyword evidence="3" id="KW-1185">Reference proteome</keyword>
<sequence length="84" mass="9227">MNKLLIVLLAVCLVSVHAFVKRDTAEATQTNGLANFGKELADLFEKSKSEFDKTFNPDKLKKDFSALVDQISGMAQQKPDAPKA</sequence>
<gene>
    <name evidence="2" type="primary">jg20063</name>
    <name evidence="2" type="ORF">PAEG_LOCUS26913</name>
</gene>
<dbReference type="AlphaFoldDB" id="A0A8S4SPS2"/>
<feature type="signal peptide" evidence="1">
    <location>
        <begin position="1"/>
        <end position="18"/>
    </location>
</feature>
<name>A0A8S4SPS2_9NEOP</name>
<proteinExistence type="predicted"/>
<dbReference type="OrthoDB" id="7399486at2759"/>